<dbReference type="InterPro" id="IPR050653">
    <property type="entry name" value="Prot_Inhib_GrowthFact_Antg"/>
</dbReference>
<dbReference type="RefSeq" id="XP_011454177.1">
    <property type="nucleotide sequence ID" value="XM_011455875.4"/>
</dbReference>
<evidence type="ECO:0000256" key="3">
    <source>
        <dbReference type="ARBA" id="ARBA00023157"/>
    </source>
</evidence>
<keyword evidence="4" id="KW-0732">Signal</keyword>
<dbReference type="PANTHER" id="PTHR10913">
    <property type="entry name" value="FOLLISTATIN-RELATED"/>
    <property type="match status" value="1"/>
</dbReference>
<dbReference type="SUPFAM" id="SSF100895">
    <property type="entry name" value="Kazal-type serine protease inhibitors"/>
    <property type="match status" value="2"/>
</dbReference>
<protein>
    <recommendedName>
        <fullName evidence="5">Kazal-like domain-containing protein</fullName>
    </recommendedName>
</protein>
<feature type="chain" id="PRO_5042431245" description="Kazal-like domain-containing protein" evidence="4">
    <location>
        <begin position="18"/>
        <end position="159"/>
    </location>
</feature>
<dbReference type="Proteomes" id="UP000005408">
    <property type="component" value="Unassembled WGS sequence"/>
</dbReference>
<feature type="domain" description="Kazal-like" evidence="5">
    <location>
        <begin position="104"/>
        <end position="159"/>
    </location>
</feature>
<dbReference type="OMA" id="CTHRELQ"/>
<dbReference type="EnsemblMetazoa" id="G22854.3">
    <property type="protein sequence ID" value="G22854.3:cds"/>
    <property type="gene ID" value="G22854"/>
</dbReference>
<feature type="domain" description="Kazal-like" evidence="5">
    <location>
        <begin position="10"/>
        <end position="74"/>
    </location>
</feature>
<dbReference type="GO" id="GO:0004867">
    <property type="term" value="F:serine-type endopeptidase inhibitor activity"/>
    <property type="evidence" value="ECO:0007669"/>
    <property type="project" value="UniProtKB-KW"/>
</dbReference>
<keyword evidence="7" id="KW-1185">Reference proteome</keyword>
<dbReference type="GO" id="GO:0030154">
    <property type="term" value="P:cell differentiation"/>
    <property type="evidence" value="ECO:0007669"/>
    <property type="project" value="TreeGrafter"/>
</dbReference>
<dbReference type="Gene3D" id="3.30.60.30">
    <property type="match status" value="2"/>
</dbReference>
<dbReference type="KEGG" id="crg:105347014"/>
<dbReference type="Pfam" id="PF07648">
    <property type="entry name" value="Kazal_2"/>
    <property type="match status" value="2"/>
</dbReference>
<dbReference type="CDD" id="cd00104">
    <property type="entry name" value="KAZAL_FS"/>
    <property type="match status" value="2"/>
</dbReference>
<keyword evidence="1" id="KW-0646">Protease inhibitor</keyword>
<feature type="signal peptide" evidence="4">
    <location>
        <begin position="1"/>
        <end position="17"/>
    </location>
</feature>
<dbReference type="EnsemblMetazoa" id="G22854.2">
    <property type="protein sequence ID" value="G22854.2:cds"/>
    <property type="gene ID" value="G22854"/>
</dbReference>
<name>A0A8W8KB24_MAGGI</name>
<proteinExistence type="predicted"/>
<evidence type="ECO:0000256" key="2">
    <source>
        <dbReference type="ARBA" id="ARBA00022900"/>
    </source>
</evidence>
<reference evidence="6" key="1">
    <citation type="submission" date="2022-08" db="UniProtKB">
        <authorList>
            <consortium name="EnsemblMetazoa"/>
        </authorList>
    </citation>
    <scope>IDENTIFICATION</scope>
    <source>
        <strain evidence="6">05x7-T-G4-1.051#20</strain>
    </source>
</reference>
<dbReference type="PROSITE" id="PS51465">
    <property type="entry name" value="KAZAL_2"/>
    <property type="match status" value="2"/>
</dbReference>
<dbReference type="OrthoDB" id="126772at2759"/>
<dbReference type="SMART" id="SM00280">
    <property type="entry name" value="KAZAL"/>
    <property type="match status" value="2"/>
</dbReference>
<dbReference type="InterPro" id="IPR002350">
    <property type="entry name" value="Kazal_dom"/>
</dbReference>
<evidence type="ECO:0000313" key="6">
    <source>
        <dbReference type="EnsemblMetazoa" id="G22854.3:cds"/>
    </source>
</evidence>
<evidence type="ECO:0000256" key="1">
    <source>
        <dbReference type="ARBA" id="ARBA00022690"/>
    </source>
</evidence>
<keyword evidence="2" id="KW-0722">Serine protease inhibitor</keyword>
<dbReference type="InterPro" id="IPR036058">
    <property type="entry name" value="Kazal_dom_sf"/>
</dbReference>
<sequence>MKLASVILLGIFTVCCGQYDTYYCRYLSNADCTSKPEDLQCGTDGNTYYNDCDLSKAHCKDNSLHRRYKGPCPVDSVATTTTSKPIGGGSITHPTQAPINGSEIAFDIFCLDLFHHDCSNEMAQPLCASNGKTYQNLCEYEKTKCTHRELQIVKNAPCN</sequence>
<dbReference type="GO" id="GO:0005576">
    <property type="term" value="C:extracellular region"/>
    <property type="evidence" value="ECO:0007669"/>
    <property type="project" value="TreeGrafter"/>
</dbReference>
<dbReference type="GeneID" id="105347014"/>
<evidence type="ECO:0000256" key="4">
    <source>
        <dbReference type="SAM" id="SignalP"/>
    </source>
</evidence>
<evidence type="ECO:0000259" key="5">
    <source>
        <dbReference type="PROSITE" id="PS51465"/>
    </source>
</evidence>
<accession>A0A8W8KB24</accession>
<dbReference type="EnsemblMetazoa" id="G22854.1">
    <property type="protein sequence ID" value="G22854.1:cds"/>
    <property type="gene ID" value="G22854"/>
</dbReference>
<dbReference type="PANTHER" id="PTHR10913:SF45">
    <property type="entry name" value="FOLLISTATIN, ISOFORM A-RELATED"/>
    <property type="match status" value="1"/>
</dbReference>
<evidence type="ECO:0000313" key="7">
    <source>
        <dbReference type="Proteomes" id="UP000005408"/>
    </source>
</evidence>
<organism evidence="6 7">
    <name type="scientific">Magallana gigas</name>
    <name type="common">Pacific oyster</name>
    <name type="synonym">Crassostrea gigas</name>
    <dbReference type="NCBI Taxonomy" id="29159"/>
    <lineage>
        <taxon>Eukaryota</taxon>
        <taxon>Metazoa</taxon>
        <taxon>Spiralia</taxon>
        <taxon>Lophotrochozoa</taxon>
        <taxon>Mollusca</taxon>
        <taxon>Bivalvia</taxon>
        <taxon>Autobranchia</taxon>
        <taxon>Pteriomorphia</taxon>
        <taxon>Ostreida</taxon>
        <taxon>Ostreoidea</taxon>
        <taxon>Ostreidae</taxon>
        <taxon>Magallana</taxon>
    </lineage>
</organism>
<dbReference type="AlphaFoldDB" id="A0A8W8KB24"/>
<keyword evidence="3" id="KW-1015">Disulfide bond</keyword>